<dbReference type="EMBL" id="AUPC02000130">
    <property type="protein sequence ID" value="POG69776.1"/>
    <property type="molecule type" value="Genomic_DNA"/>
</dbReference>
<proteinExistence type="predicted"/>
<accession>A0A2P4PWM8</accession>
<dbReference type="Proteomes" id="UP000018888">
    <property type="component" value="Unassembled WGS sequence"/>
</dbReference>
<evidence type="ECO:0000313" key="2">
    <source>
        <dbReference type="Proteomes" id="UP000018888"/>
    </source>
</evidence>
<organism evidence="1 2">
    <name type="scientific">Rhizophagus irregularis (strain DAOM 181602 / DAOM 197198 / MUCL 43194)</name>
    <name type="common">Arbuscular mycorrhizal fungus</name>
    <name type="synonym">Glomus intraradices</name>
    <dbReference type="NCBI Taxonomy" id="747089"/>
    <lineage>
        <taxon>Eukaryota</taxon>
        <taxon>Fungi</taxon>
        <taxon>Fungi incertae sedis</taxon>
        <taxon>Mucoromycota</taxon>
        <taxon>Glomeromycotina</taxon>
        <taxon>Glomeromycetes</taxon>
        <taxon>Glomerales</taxon>
        <taxon>Glomeraceae</taxon>
        <taxon>Rhizophagus</taxon>
    </lineage>
</organism>
<reference evidence="1 2" key="1">
    <citation type="journal article" date="2013" name="Proc. Natl. Acad. Sci. U.S.A.">
        <title>Genome of an arbuscular mycorrhizal fungus provides insight into the oldest plant symbiosis.</title>
        <authorList>
            <person name="Tisserant E."/>
            <person name="Malbreil M."/>
            <person name="Kuo A."/>
            <person name="Kohler A."/>
            <person name="Symeonidi A."/>
            <person name="Balestrini R."/>
            <person name="Charron P."/>
            <person name="Duensing N."/>
            <person name="Frei Dit Frey N."/>
            <person name="Gianinazzi-Pearson V."/>
            <person name="Gilbert L.B."/>
            <person name="Handa Y."/>
            <person name="Herr J.R."/>
            <person name="Hijri M."/>
            <person name="Koul R."/>
            <person name="Kawaguchi M."/>
            <person name="Krajinski F."/>
            <person name="Lammers P.J."/>
            <person name="Masclaux F.G."/>
            <person name="Murat C."/>
            <person name="Morin E."/>
            <person name="Ndikumana S."/>
            <person name="Pagni M."/>
            <person name="Petitpierre D."/>
            <person name="Requena N."/>
            <person name="Rosikiewicz P."/>
            <person name="Riley R."/>
            <person name="Saito K."/>
            <person name="San Clemente H."/>
            <person name="Shapiro H."/>
            <person name="van Tuinen D."/>
            <person name="Becard G."/>
            <person name="Bonfante P."/>
            <person name="Paszkowski U."/>
            <person name="Shachar-Hill Y.Y."/>
            <person name="Tuskan G.A."/>
            <person name="Young P.W."/>
            <person name="Sanders I.R."/>
            <person name="Henrissat B."/>
            <person name="Rensing S.A."/>
            <person name="Grigoriev I.V."/>
            <person name="Corradi N."/>
            <person name="Roux C."/>
            <person name="Martin F."/>
        </authorList>
    </citation>
    <scope>NUCLEOTIDE SEQUENCE [LARGE SCALE GENOMIC DNA]</scope>
    <source>
        <strain evidence="1 2">DAOM 197198</strain>
    </source>
</reference>
<name>A0A2P4PWM8_RHIID</name>
<protein>
    <recommendedName>
        <fullName evidence="3">Tc1-like transposase DDE domain-containing protein</fullName>
    </recommendedName>
</protein>
<dbReference type="PANTHER" id="PTHR46564">
    <property type="entry name" value="TRANSPOSASE"/>
    <property type="match status" value="1"/>
</dbReference>
<dbReference type="AlphaFoldDB" id="A0A2P4PWM8"/>
<sequence length="220" mass="25766">MACAFSEDLKWRIIYLHHDGYRRHKILTQNEMKLVKDKVNWYLDELVGELEQQTGKLVSIPTLWQSLVYCGISRKKLHQAAYERNELLRSTFIAKVGHDYKPEQLIFMDETSKDERTLSRRYGIIAVNIMEGSCTKEIFKNFVISNVSQMNSYPGEQSVLVFDNVRIHHDQDLVEYIEAFGGRVENFVYLCNDPKYPFLIACSQITLETAMKVFKDSIYM</sequence>
<evidence type="ECO:0008006" key="3">
    <source>
        <dbReference type="Google" id="ProtNLM"/>
    </source>
</evidence>
<gene>
    <name evidence="1" type="ORF">GLOIN_2v1776603</name>
</gene>
<reference evidence="1 2" key="2">
    <citation type="journal article" date="2018" name="New Phytol.">
        <title>High intraspecific genome diversity in the model arbuscular mycorrhizal symbiont Rhizophagus irregularis.</title>
        <authorList>
            <person name="Chen E.C.H."/>
            <person name="Morin E."/>
            <person name="Beaudet D."/>
            <person name="Noel J."/>
            <person name="Yildirir G."/>
            <person name="Ndikumana S."/>
            <person name="Charron P."/>
            <person name="St-Onge C."/>
            <person name="Giorgi J."/>
            <person name="Kruger M."/>
            <person name="Marton T."/>
            <person name="Ropars J."/>
            <person name="Grigoriev I.V."/>
            <person name="Hainaut M."/>
            <person name="Henrissat B."/>
            <person name="Roux C."/>
            <person name="Martin F."/>
            <person name="Corradi N."/>
        </authorList>
    </citation>
    <scope>NUCLEOTIDE SEQUENCE [LARGE SCALE GENOMIC DNA]</scope>
    <source>
        <strain evidence="1 2">DAOM 197198</strain>
    </source>
</reference>
<dbReference type="PANTHER" id="PTHR46564:SF1">
    <property type="entry name" value="TRANSPOSASE"/>
    <property type="match status" value="1"/>
</dbReference>
<evidence type="ECO:0000313" key="1">
    <source>
        <dbReference type="EMBL" id="POG69776.1"/>
    </source>
</evidence>
<keyword evidence="2" id="KW-1185">Reference proteome</keyword>
<dbReference type="VEuPathDB" id="FungiDB:RhiirFUN_011055"/>
<comment type="caution">
    <text evidence="1">The sequence shown here is derived from an EMBL/GenBank/DDBJ whole genome shotgun (WGS) entry which is preliminary data.</text>
</comment>